<feature type="compositionally biased region" description="Basic residues" evidence="1">
    <location>
        <begin position="464"/>
        <end position="474"/>
    </location>
</feature>
<protein>
    <submittedName>
        <fullName evidence="2">Uncharacterized protein</fullName>
    </submittedName>
</protein>
<reference evidence="2" key="1">
    <citation type="submission" date="2022-07" db="EMBL/GenBank/DDBJ databases">
        <title>Genome Sequence of Physisporinus lineatus.</title>
        <authorList>
            <person name="Buettner E."/>
        </authorList>
    </citation>
    <scope>NUCLEOTIDE SEQUENCE</scope>
    <source>
        <strain evidence="2">VT162</strain>
    </source>
</reference>
<organism evidence="2 3">
    <name type="scientific">Meripilus lineatus</name>
    <dbReference type="NCBI Taxonomy" id="2056292"/>
    <lineage>
        <taxon>Eukaryota</taxon>
        <taxon>Fungi</taxon>
        <taxon>Dikarya</taxon>
        <taxon>Basidiomycota</taxon>
        <taxon>Agaricomycotina</taxon>
        <taxon>Agaricomycetes</taxon>
        <taxon>Polyporales</taxon>
        <taxon>Meripilaceae</taxon>
        <taxon>Meripilus</taxon>
    </lineage>
</organism>
<sequence>MMHSLVEEFGWSLYLRLNPRPSHSLSKSAQTWSPYTQVRINTITDRHWHQTEFVARPLSKRWTGKLQPLLAINASRLLIAAGTLVYSYVFRPSTKASVAPSVRLECVYSTSSSRNPQSDITGLACVDDDGLDRTIFLGYDNGIIERVVLPPFRDDSRESSRETPISIDDGYRSILHFHGEDIIESLSTTSSHLLSLSSNGTAGLTPLTSAHTSPQTIELDSRSWSSYLSNRSSTPYAAFGTSDINPLTIHHIQPSHISSHPSILLSPSLNPESRPSAVYAIDVAPSFSPWGASDQIIISGWYDGFVRVHDLRSSSRLNPAHAMTSPDRPSAISLIPTLTFADPWSFEPIYSLSSGGGSGAYIAAGSARHSVVSFFDVRKSSTPTTILDATSPTSPTTLDSPHRGGGWSVHAPGNDSSPVYSLIVDGPRVYGANQSRGFVFDFGLGVQETTYPALDLQALSSQPHQRRPGRGSARHRADEELKRSSKNPAGFYVTQYPHDRSSGF</sequence>
<dbReference type="AlphaFoldDB" id="A0AAD5YHH7"/>
<feature type="region of interest" description="Disordered" evidence="1">
    <location>
        <begin position="386"/>
        <end position="412"/>
    </location>
</feature>
<evidence type="ECO:0000313" key="2">
    <source>
        <dbReference type="EMBL" id="KAJ3485521.1"/>
    </source>
</evidence>
<dbReference type="InterPro" id="IPR015943">
    <property type="entry name" value="WD40/YVTN_repeat-like_dom_sf"/>
</dbReference>
<name>A0AAD5YHH7_9APHY</name>
<keyword evidence="3" id="KW-1185">Reference proteome</keyword>
<feature type="region of interest" description="Disordered" evidence="1">
    <location>
        <begin position="460"/>
        <end position="504"/>
    </location>
</feature>
<dbReference type="Proteomes" id="UP001212997">
    <property type="component" value="Unassembled WGS sequence"/>
</dbReference>
<dbReference type="SUPFAM" id="SSF50978">
    <property type="entry name" value="WD40 repeat-like"/>
    <property type="match status" value="1"/>
</dbReference>
<comment type="caution">
    <text evidence="2">The sequence shown here is derived from an EMBL/GenBank/DDBJ whole genome shotgun (WGS) entry which is preliminary data.</text>
</comment>
<dbReference type="InterPro" id="IPR036322">
    <property type="entry name" value="WD40_repeat_dom_sf"/>
</dbReference>
<dbReference type="Gene3D" id="2.130.10.10">
    <property type="entry name" value="YVTN repeat-like/Quinoprotein amine dehydrogenase"/>
    <property type="match status" value="1"/>
</dbReference>
<accession>A0AAD5YHH7</accession>
<evidence type="ECO:0000313" key="3">
    <source>
        <dbReference type="Proteomes" id="UP001212997"/>
    </source>
</evidence>
<evidence type="ECO:0000256" key="1">
    <source>
        <dbReference type="SAM" id="MobiDB-lite"/>
    </source>
</evidence>
<gene>
    <name evidence="2" type="ORF">NLI96_g4891</name>
</gene>
<dbReference type="EMBL" id="JANAWD010000150">
    <property type="protein sequence ID" value="KAJ3485521.1"/>
    <property type="molecule type" value="Genomic_DNA"/>
</dbReference>
<proteinExistence type="predicted"/>